<dbReference type="Pfam" id="PF04020">
    <property type="entry name" value="Phage_holin_4_2"/>
    <property type="match status" value="1"/>
</dbReference>
<dbReference type="PANTHER" id="PTHR37309">
    <property type="entry name" value="SLR0284 PROTEIN"/>
    <property type="match status" value="1"/>
</dbReference>
<gene>
    <name evidence="2" type="ORF">UT84_C0002G0023</name>
</gene>
<keyword evidence="1" id="KW-1133">Transmembrane helix</keyword>
<keyword evidence="1" id="KW-0812">Transmembrane</keyword>
<feature type="transmembrane region" description="Helical" evidence="1">
    <location>
        <begin position="62"/>
        <end position="84"/>
    </location>
</feature>
<reference evidence="2 3" key="1">
    <citation type="journal article" date="2015" name="Nature">
        <title>rRNA introns, odd ribosomes, and small enigmatic genomes across a large radiation of phyla.</title>
        <authorList>
            <person name="Brown C.T."/>
            <person name="Hug L.A."/>
            <person name="Thomas B.C."/>
            <person name="Sharon I."/>
            <person name="Castelle C.J."/>
            <person name="Singh A."/>
            <person name="Wilkins M.J."/>
            <person name="Williams K.H."/>
            <person name="Banfield J.F."/>
        </authorList>
    </citation>
    <scope>NUCLEOTIDE SEQUENCE [LARGE SCALE GENOMIC DNA]</scope>
</reference>
<feature type="transmembrane region" description="Helical" evidence="1">
    <location>
        <begin position="96"/>
        <end position="116"/>
    </location>
</feature>
<evidence type="ECO:0000313" key="3">
    <source>
        <dbReference type="Proteomes" id="UP000034531"/>
    </source>
</evidence>
<evidence type="ECO:0008006" key="4">
    <source>
        <dbReference type="Google" id="ProtNLM"/>
    </source>
</evidence>
<organism evidence="2 3">
    <name type="scientific">Candidatus Curtissbacteria bacterium GW2011_GWA1_40_16</name>
    <dbReference type="NCBI Taxonomy" id="1618405"/>
    <lineage>
        <taxon>Bacteria</taxon>
        <taxon>Candidatus Curtissiibacteriota</taxon>
    </lineage>
</organism>
<evidence type="ECO:0000313" key="2">
    <source>
        <dbReference type="EMBL" id="KKR51162.1"/>
    </source>
</evidence>
<name>A0A0G0ULR7_9BACT</name>
<dbReference type="PANTHER" id="PTHR37309:SF1">
    <property type="entry name" value="SLR0284 PROTEIN"/>
    <property type="match status" value="1"/>
</dbReference>
<dbReference type="InterPro" id="IPR007165">
    <property type="entry name" value="Phage_holin_4_2"/>
</dbReference>
<comment type="caution">
    <text evidence="2">The sequence shown here is derived from an EMBL/GenBank/DDBJ whole genome shotgun (WGS) entry which is preliminary data.</text>
</comment>
<feature type="transmembrane region" description="Helical" evidence="1">
    <location>
        <begin position="6"/>
        <end position="24"/>
    </location>
</feature>
<sequence length="119" mass="12719">MGTVSILANWILSAFALVVVANFVPGFQVNSFATALIVAIILGIINALIKPIILILTLPINILTLGLFTFVINAFLLLLVARLVPGFTINGFMPALIGAVILWLINIIIHMVAFPVKAV</sequence>
<dbReference type="Proteomes" id="UP000034531">
    <property type="component" value="Unassembled WGS sequence"/>
</dbReference>
<proteinExistence type="predicted"/>
<accession>A0A0G0ULR7</accession>
<feature type="transmembrane region" description="Helical" evidence="1">
    <location>
        <begin position="36"/>
        <end position="56"/>
    </location>
</feature>
<dbReference type="AlphaFoldDB" id="A0A0G0ULR7"/>
<protein>
    <recommendedName>
        <fullName evidence="4">Phage holin family protein</fullName>
    </recommendedName>
</protein>
<dbReference type="EMBL" id="LBYI01000002">
    <property type="protein sequence ID" value="KKR51162.1"/>
    <property type="molecule type" value="Genomic_DNA"/>
</dbReference>
<keyword evidence="1" id="KW-0472">Membrane</keyword>
<evidence type="ECO:0000256" key="1">
    <source>
        <dbReference type="SAM" id="Phobius"/>
    </source>
</evidence>